<proteinExistence type="predicted"/>
<name>A0A3M7T043_BRAPC</name>
<sequence>MYPIIRISYSKQACGDDLLGGHLCSVRRDLIKYHSKKKKFQIRWTIFRLGELIVHLTDKNFDHHNTNPNITMGIMYRILDKLLQFNNYEFNDSDKAAEINKKYDLNNEWKIQDIPKSTHLNSIEILCLGAKRVGE</sequence>
<organism evidence="1 2">
    <name type="scientific">Brachionus plicatilis</name>
    <name type="common">Marine rotifer</name>
    <name type="synonym">Brachionus muelleri</name>
    <dbReference type="NCBI Taxonomy" id="10195"/>
    <lineage>
        <taxon>Eukaryota</taxon>
        <taxon>Metazoa</taxon>
        <taxon>Spiralia</taxon>
        <taxon>Gnathifera</taxon>
        <taxon>Rotifera</taxon>
        <taxon>Eurotatoria</taxon>
        <taxon>Monogononta</taxon>
        <taxon>Pseudotrocha</taxon>
        <taxon>Ploima</taxon>
        <taxon>Brachionidae</taxon>
        <taxon>Brachionus</taxon>
    </lineage>
</organism>
<comment type="caution">
    <text evidence="1">The sequence shown here is derived from an EMBL/GenBank/DDBJ whole genome shotgun (WGS) entry which is preliminary data.</text>
</comment>
<gene>
    <name evidence="1" type="ORF">BpHYR1_041507</name>
</gene>
<evidence type="ECO:0000313" key="2">
    <source>
        <dbReference type="Proteomes" id="UP000276133"/>
    </source>
</evidence>
<reference evidence="1 2" key="1">
    <citation type="journal article" date="2018" name="Sci. Rep.">
        <title>Genomic signatures of local adaptation to the degree of environmental predictability in rotifers.</title>
        <authorList>
            <person name="Franch-Gras L."/>
            <person name="Hahn C."/>
            <person name="Garcia-Roger E.M."/>
            <person name="Carmona M.J."/>
            <person name="Serra M."/>
            <person name="Gomez A."/>
        </authorList>
    </citation>
    <scope>NUCLEOTIDE SEQUENCE [LARGE SCALE GENOMIC DNA]</scope>
    <source>
        <strain evidence="1">HYR1</strain>
    </source>
</reference>
<dbReference type="EMBL" id="REGN01000503">
    <property type="protein sequence ID" value="RNA41433.1"/>
    <property type="molecule type" value="Genomic_DNA"/>
</dbReference>
<dbReference type="Proteomes" id="UP000276133">
    <property type="component" value="Unassembled WGS sequence"/>
</dbReference>
<protein>
    <submittedName>
        <fullName evidence="1">Uncharacterized protein</fullName>
    </submittedName>
</protein>
<dbReference type="AlphaFoldDB" id="A0A3M7T043"/>
<keyword evidence="2" id="KW-1185">Reference proteome</keyword>
<accession>A0A3M7T043</accession>
<evidence type="ECO:0000313" key="1">
    <source>
        <dbReference type="EMBL" id="RNA41433.1"/>
    </source>
</evidence>